<dbReference type="SUPFAM" id="SSF53649">
    <property type="entry name" value="Alkaline phosphatase-like"/>
    <property type="match status" value="1"/>
</dbReference>
<evidence type="ECO:0000313" key="3">
    <source>
        <dbReference type="Proteomes" id="UP000485484"/>
    </source>
</evidence>
<feature type="chain" id="PRO_5013206375" evidence="1">
    <location>
        <begin position="22"/>
        <end position="358"/>
    </location>
</feature>
<dbReference type="InterPro" id="IPR002591">
    <property type="entry name" value="Phosphodiest/P_Trfase"/>
</dbReference>
<evidence type="ECO:0000256" key="1">
    <source>
        <dbReference type="SAM" id="SignalP"/>
    </source>
</evidence>
<dbReference type="GO" id="GO:0016787">
    <property type="term" value="F:hydrolase activity"/>
    <property type="evidence" value="ECO:0007669"/>
    <property type="project" value="UniProtKB-ARBA"/>
</dbReference>
<dbReference type="PANTHER" id="PTHR10151">
    <property type="entry name" value="ECTONUCLEOTIDE PYROPHOSPHATASE/PHOSPHODIESTERASE"/>
    <property type="match status" value="1"/>
</dbReference>
<dbReference type="AlphaFoldDB" id="A0A1V5MKX8"/>
<feature type="signal peptide" evidence="1">
    <location>
        <begin position="1"/>
        <end position="21"/>
    </location>
</feature>
<organism evidence="2 3">
    <name type="scientific">candidate division TA06 bacterium ADurb.Bin417</name>
    <dbReference type="NCBI Taxonomy" id="1852828"/>
    <lineage>
        <taxon>Bacteria</taxon>
        <taxon>Bacteria division TA06</taxon>
    </lineage>
</organism>
<dbReference type="Proteomes" id="UP000485484">
    <property type="component" value="Unassembled WGS sequence"/>
</dbReference>
<sequence>MKLKHRRGAALLLLLTGLLLARTPLFGQTAAAPAGLTPSRNAILVSWDGADRRTVRELLKESKLPNIAALAAEGSFQEIQVVGHATSTKPGHVEMLTGLDALTTGTVTNQKYRPVPEGYTVFERLEQHFGRDRIKTVFLSSKTGNVGGRSPEEATAAEVAKARRKSKTITDTALARIRIPGDTFYLAKQQIDLFDARDRKAGQTGPLALKYLSDVKGNRFFMFIHFADPDKEGHSFGSGSPEYVQAIIECDRWLGKFIEWLKQENLYQSTLVYVNVDHGFDPNATSHSNAPDGWLATNDRQVKRSGILSDVPATIMARFGLDIPALKPRLLGADLAGPVPPDRGLRVNLLPKAGGQEY</sequence>
<evidence type="ECO:0000313" key="2">
    <source>
        <dbReference type="EMBL" id="OPZ93878.1"/>
    </source>
</evidence>
<accession>A0A1V5MKX8</accession>
<protein>
    <submittedName>
        <fullName evidence="2">Type I phosphodiesterase / nucleotide pyrophosphatase</fullName>
    </submittedName>
</protein>
<keyword evidence="1" id="KW-0732">Signal</keyword>
<comment type="caution">
    <text evidence="2">The sequence shown here is derived from an EMBL/GenBank/DDBJ whole genome shotgun (WGS) entry which is preliminary data.</text>
</comment>
<reference evidence="2 3" key="1">
    <citation type="submission" date="2017-02" db="EMBL/GenBank/DDBJ databases">
        <title>Delving into the versatile metabolic prowess of the omnipresent phylum Bacteroidetes.</title>
        <authorList>
            <person name="Nobu M.K."/>
            <person name="Mei R."/>
            <person name="Narihiro T."/>
            <person name="Kuroda K."/>
            <person name="Liu W.-T."/>
        </authorList>
    </citation>
    <scope>NUCLEOTIDE SEQUENCE [LARGE SCALE GENOMIC DNA]</scope>
    <source>
        <strain evidence="2">ADurb.Bin417</strain>
    </source>
</reference>
<dbReference type="PANTHER" id="PTHR10151:SF120">
    <property type="entry name" value="BIS(5'-ADENOSYL)-TRIPHOSPHATASE"/>
    <property type="match status" value="1"/>
</dbReference>
<dbReference type="Pfam" id="PF01663">
    <property type="entry name" value="Phosphodiest"/>
    <property type="match status" value="1"/>
</dbReference>
<dbReference type="InterPro" id="IPR017850">
    <property type="entry name" value="Alkaline_phosphatase_core_sf"/>
</dbReference>
<dbReference type="EMBL" id="MWAK01000004">
    <property type="protein sequence ID" value="OPZ93878.1"/>
    <property type="molecule type" value="Genomic_DNA"/>
</dbReference>
<proteinExistence type="predicted"/>
<gene>
    <name evidence="2" type="ORF">BWY73_00078</name>
</gene>
<name>A0A1V5MKX8_UNCT6</name>
<dbReference type="Gene3D" id="3.40.720.10">
    <property type="entry name" value="Alkaline Phosphatase, subunit A"/>
    <property type="match status" value="1"/>
</dbReference>